<evidence type="ECO:0000256" key="11">
    <source>
        <dbReference type="SAM" id="Coils"/>
    </source>
</evidence>
<feature type="compositionally biased region" description="Basic and acidic residues" evidence="12">
    <location>
        <begin position="486"/>
        <end position="496"/>
    </location>
</feature>
<evidence type="ECO:0000256" key="2">
    <source>
        <dbReference type="ARBA" id="ARBA00010411"/>
    </source>
</evidence>
<evidence type="ECO:0000256" key="7">
    <source>
        <dbReference type="ARBA" id="ARBA00023212"/>
    </source>
</evidence>
<evidence type="ECO:0000256" key="5">
    <source>
        <dbReference type="ARBA" id="ARBA00022737"/>
    </source>
</evidence>
<feature type="region of interest" description="Disordered" evidence="12">
    <location>
        <begin position="486"/>
        <end position="508"/>
    </location>
</feature>
<feature type="compositionally biased region" description="Polar residues" evidence="12">
    <location>
        <begin position="568"/>
        <end position="580"/>
    </location>
</feature>
<feature type="region of interest" description="Disordered" evidence="12">
    <location>
        <begin position="1"/>
        <end position="53"/>
    </location>
</feature>
<keyword evidence="7" id="KW-0206">Cytoskeleton</keyword>
<keyword evidence="4" id="KW-0963">Cytoplasm</keyword>
<dbReference type="STRING" id="48269.A0A183LGH0"/>
<dbReference type="Proteomes" id="UP000277204">
    <property type="component" value="Unassembled WGS sequence"/>
</dbReference>
<dbReference type="InterPro" id="IPR033351">
    <property type="entry name" value="POC5"/>
</dbReference>
<comment type="subcellular location">
    <subcellularLocation>
        <location evidence="1">Cytoplasm</location>
        <location evidence="1">Cytoskeleton</location>
        <location evidence="1">Microtubule organizing center</location>
        <location evidence="1">Centrosome</location>
        <location evidence="1">Centriole</location>
    </subcellularLocation>
</comment>
<dbReference type="GO" id="GO:0005814">
    <property type="term" value="C:centriole"/>
    <property type="evidence" value="ECO:0007669"/>
    <property type="project" value="UniProtKB-SubCell"/>
</dbReference>
<evidence type="ECO:0000256" key="1">
    <source>
        <dbReference type="ARBA" id="ARBA00004114"/>
    </source>
</evidence>
<accession>A0A183LGH0</accession>
<evidence type="ECO:0000313" key="13">
    <source>
        <dbReference type="EMBL" id="VDO56388.1"/>
    </source>
</evidence>
<dbReference type="EMBL" id="UZAI01000780">
    <property type="protein sequence ID" value="VDO56388.1"/>
    <property type="molecule type" value="Genomic_DNA"/>
</dbReference>
<comment type="function">
    <text evidence="10">Essential for the assembly of the distal half of centrioles, required for centriole elongation. Acts as a negative regulator of centriole elongation.</text>
</comment>
<evidence type="ECO:0000256" key="8">
    <source>
        <dbReference type="ARBA" id="ARBA00023306"/>
    </source>
</evidence>
<feature type="compositionally biased region" description="Polar residues" evidence="12">
    <location>
        <begin position="8"/>
        <end position="25"/>
    </location>
</feature>
<dbReference type="PANTHER" id="PTHR28618:SF1">
    <property type="entry name" value="CENTROSOMAL PROTEIN POC5"/>
    <property type="match status" value="1"/>
</dbReference>
<evidence type="ECO:0000256" key="6">
    <source>
        <dbReference type="ARBA" id="ARBA00023054"/>
    </source>
</evidence>
<reference evidence="13 14" key="1">
    <citation type="submission" date="2018-11" db="EMBL/GenBank/DDBJ databases">
        <authorList>
            <consortium name="Pathogen Informatics"/>
        </authorList>
    </citation>
    <scope>NUCLEOTIDE SEQUENCE [LARGE SCALE GENOMIC DNA]</scope>
    <source>
        <strain evidence="13 14">Zambia</strain>
    </source>
</reference>
<evidence type="ECO:0000256" key="10">
    <source>
        <dbReference type="ARBA" id="ARBA00049959"/>
    </source>
</evidence>
<dbReference type="PANTHER" id="PTHR28618">
    <property type="entry name" value="CENTROSOMAL PROTEIN POC5"/>
    <property type="match status" value="1"/>
</dbReference>
<gene>
    <name evidence="13" type="ORF">SMRZ_LOCUS2895</name>
</gene>
<dbReference type="AlphaFoldDB" id="A0A183LGH0"/>
<evidence type="ECO:0000256" key="4">
    <source>
        <dbReference type="ARBA" id="ARBA00022490"/>
    </source>
</evidence>
<proteinExistence type="inferred from homology"/>
<evidence type="ECO:0000256" key="9">
    <source>
        <dbReference type="ARBA" id="ARBA00031694"/>
    </source>
</evidence>
<keyword evidence="8" id="KW-0131">Cell cycle</keyword>
<evidence type="ECO:0000256" key="12">
    <source>
        <dbReference type="SAM" id="MobiDB-lite"/>
    </source>
</evidence>
<evidence type="ECO:0000313" key="14">
    <source>
        <dbReference type="Proteomes" id="UP000277204"/>
    </source>
</evidence>
<name>A0A183LGH0_9TREM</name>
<feature type="compositionally biased region" description="Basic and acidic residues" evidence="12">
    <location>
        <begin position="26"/>
        <end position="40"/>
    </location>
</feature>
<feature type="region of interest" description="Disordered" evidence="12">
    <location>
        <begin position="568"/>
        <end position="589"/>
    </location>
</feature>
<comment type="similarity">
    <text evidence="2">Belongs to the POC5 family.</text>
</comment>
<feature type="coiled-coil region" evidence="11">
    <location>
        <begin position="238"/>
        <end position="272"/>
    </location>
</feature>
<evidence type="ECO:0000256" key="3">
    <source>
        <dbReference type="ARBA" id="ARBA00014910"/>
    </source>
</evidence>
<protein>
    <recommendedName>
        <fullName evidence="3">Centrosomal protein POC5</fullName>
    </recommendedName>
    <alternativeName>
        <fullName evidence="9">Protein of centriole 5</fullName>
    </alternativeName>
</protein>
<feature type="compositionally biased region" description="Polar residues" evidence="12">
    <location>
        <begin position="41"/>
        <end position="53"/>
    </location>
</feature>
<keyword evidence="6 11" id="KW-0175">Coiled coil</keyword>
<sequence>MLSEGRSSDINDTFSYSNDSSNTIEYNREVDNSSRDKDLQNNETQISSESNGRLDSMYLHPKQYMTGICDYSHELIDLDKIKHEKLFSDTKLSDINTIYDHAASKLKENLTVHYQSVQDEIMSSVKSLFSVELKRIKSDMIKLHEQVISLRDLARNHEGTIARKEQIICDLTDNMNKLKIQMEINMKKENAKRKSFCVKLADRYYKQNILKQAIIGWKQFMESSWKQRNFRRLTLEAQSECMKIKQELNQKILQLEAELKISQSELESMKAKQAGEQAALKTALMRGVCALNMETMAVFNETLPNMNKEFINKKFTVDSQILNKNYCTDDHLELAQLTSKKLNGCHLDKTIHNQSDEMIFNIQADHIVQATHQSSEYTNVLALMLQHTNGYHTEFSNQNRQNSMEAWPRDTIRNVVPSYSNVVRKGNCAKPLSHSTEICERWLGHHSDYSENDPLNLSGLPTYKTHDRHLNTIQSLSYQVDEKISNSDPSELEHNNQMDNKWLPNKDLAPNKNYDTSFRININSTNSNHEKPDRSLYDGKTHTTVENAKKMLSSRNSSNRFYSTVKQNKLSSYPRPQTVQHGIPTGNYPSGSTAMVNILVHRHQTGNQINSTENVNTHKHTINSTGVHYSHCQHNLSSTPRLYSDSYSHRHV</sequence>
<keyword evidence="14" id="KW-1185">Reference proteome</keyword>
<keyword evidence="5" id="KW-0677">Repeat</keyword>
<organism evidence="13 14">
    <name type="scientific">Schistosoma margrebowiei</name>
    <dbReference type="NCBI Taxonomy" id="48269"/>
    <lineage>
        <taxon>Eukaryota</taxon>
        <taxon>Metazoa</taxon>
        <taxon>Spiralia</taxon>
        <taxon>Lophotrochozoa</taxon>
        <taxon>Platyhelminthes</taxon>
        <taxon>Trematoda</taxon>
        <taxon>Digenea</taxon>
        <taxon>Strigeidida</taxon>
        <taxon>Schistosomatoidea</taxon>
        <taxon>Schistosomatidae</taxon>
        <taxon>Schistosoma</taxon>
    </lineage>
</organism>